<dbReference type="InterPro" id="IPR012910">
    <property type="entry name" value="Plug_dom"/>
</dbReference>
<evidence type="ECO:0000256" key="8">
    <source>
        <dbReference type="ARBA" id="ARBA00023136"/>
    </source>
</evidence>
<dbReference type="NCBIfam" id="TIGR04057">
    <property type="entry name" value="SusC_RagA_signa"/>
    <property type="match status" value="1"/>
</dbReference>
<protein>
    <submittedName>
        <fullName evidence="15">SusC/RagA family TonB-linked outer membrane protein</fullName>
    </submittedName>
</protein>
<dbReference type="Gene3D" id="2.170.130.10">
    <property type="entry name" value="TonB-dependent receptor, plug domain"/>
    <property type="match status" value="1"/>
</dbReference>
<comment type="subcellular location">
    <subcellularLocation>
        <location evidence="1 10">Cell outer membrane</location>
        <topology evidence="1 10">Multi-pass membrane protein</topology>
    </subcellularLocation>
</comment>
<feature type="domain" description="TonB-dependent receptor plug" evidence="14">
    <location>
        <begin position="227"/>
        <end position="352"/>
    </location>
</feature>
<dbReference type="InterPro" id="IPR000531">
    <property type="entry name" value="Beta-barrel_TonB"/>
</dbReference>
<organism evidence="15 16">
    <name type="scientific">Pedobacter hiemivivus</name>
    <dbReference type="NCBI Taxonomy" id="2530454"/>
    <lineage>
        <taxon>Bacteria</taxon>
        <taxon>Pseudomonadati</taxon>
        <taxon>Bacteroidota</taxon>
        <taxon>Sphingobacteriia</taxon>
        <taxon>Sphingobacteriales</taxon>
        <taxon>Sphingobacteriaceae</taxon>
        <taxon>Pedobacter</taxon>
    </lineage>
</organism>
<keyword evidence="7 11" id="KW-0798">TonB box</keyword>
<sequence>MQFLTNCEPWNLKFMRFKKIFIIMKLTTLLMIIGCLQVNAAAFSQTINMTEKNVSLESVISQIEQQSGYNFFSKLELIKAMPKVSVNFKNATLKEVLDQLFDKLPLVYTIIEKNVVINSKPINGLIINSTRKIPTLIIGTVLDEHGEPMAAVNIKVKNTDLHTSSDKDGKFSMLLVEPNAVLQFSYIGYITQEVSISGLKNPIIVRLKIATSELDQVQILAYGTTTKRLATGSSTTIKAVELMKNPVPNVLQAIQNRVPGVFVQQKSGRPGTPFQISIRGKNSLGGASQPLFIVDGVPYPSGKLPMLGNFPSDELKGGNALDYLDMSMIESIDFLKDADATSIYGSRGAYGVVLITTKKGKAGEPSFNINMNTGITVRGVSPEFLNTEQYLELRREAIANDKATPGPLDKDINGTWPQDRYSDWVKELSGNRAMVTNANATYSGGNERMNFLIGASYNKQKDIQSVKGSNRRGGINFNLNSSSKDNKFYISLSGSYTDNINDMVAYDFGSGYSTNLAPNAPPLYLPDGRLNWETGENAARVFNIINKNNTNNLISNAEIKYIPLKGLTLRTNIGFNLLSSKQLNGSPSTYYNPSVAYTTESTVQFYNNRTLTFEPNVNYVHKLGGKGTLNLTSGATVQNALDYNNTITGNNFLSDDLLYNPSFADKTNVTASYNQSPGRYLGFFGIVNYNWDNKYILNLNGRYDGSTKFGKDNQMGFFGSLGAAWILSEERWFKKLLSPIINFAKIRGSYGTVGGDGINNYLFLNTFTNGTPYQGSVGLKPDALANPSLQWEKNEKAEIALSLEFLKGRIGIEGAYYKNKTSNQLLPQPLSSVTGFTGISVNSPAVLKNWGYELELRSNNVKTRDFSWSSAFNITVPKNVLVSYPKVEVLPNTNWVVGKPITGVKLFRYAGVNPATGNHSFYKGDVISDWLPFFSAGLDEIKDRTEFIDLAPKYYGGFQNTFNYKNFSLSAYITFTSQMGKNMLGYQTFTTQPGTFNNNTSTIMLRRWKKPGDITDVPRAIQGTTAIFQQQNFINSTGAYTRVNYARLNNVNISYTFPTEMLKNLSIKRLSIYLQGQNLLTVSKYGDFDPENMGAGQGPLRVFTGGVNLTF</sequence>
<evidence type="ECO:0000256" key="9">
    <source>
        <dbReference type="ARBA" id="ARBA00023237"/>
    </source>
</evidence>
<keyword evidence="8 10" id="KW-0472">Membrane</keyword>
<dbReference type="SUPFAM" id="SSF49464">
    <property type="entry name" value="Carboxypeptidase regulatory domain-like"/>
    <property type="match status" value="1"/>
</dbReference>
<evidence type="ECO:0000256" key="4">
    <source>
        <dbReference type="ARBA" id="ARBA00022496"/>
    </source>
</evidence>
<keyword evidence="3 10" id="KW-1134">Transmembrane beta strand</keyword>
<accession>A0A4U1GI00</accession>
<dbReference type="NCBIfam" id="TIGR04056">
    <property type="entry name" value="OMP_RagA_SusC"/>
    <property type="match status" value="1"/>
</dbReference>
<dbReference type="Pfam" id="PF00593">
    <property type="entry name" value="TonB_dep_Rec_b-barrel"/>
    <property type="match status" value="1"/>
</dbReference>
<keyword evidence="4" id="KW-0410">Iron transport</keyword>
<dbReference type="GO" id="GO:0009279">
    <property type="term" value="C:cell outer membrane"/>
    <property type="evidence" value="ECO:0007669"/>
    <property type="project" value="UniProtKB-SubCell"/>
</dbReference>
<dbReference type="Gene3D" id="2.40.170.20">
    <property type="entry name" value="TonB-dependent receptor, beta-barrel domain"/>
    <property type="match status" value="1"/>
</dbReference>
<dbReference type="InterPro" id="IPR023996">
    <property type="entry name" value="TonB-dep_OMP_SusC/RagA"/>
</dbReference>
<dbReference type="AlphaFoldDB" id="A0A4U1GI00"/>
<dbReference type="Gene3D" id="2.60.40.1120">
    <property type="entry name" value="Carboxypeptidase-like, regulatory domain"/>
    <property type="match status" value="1"/>
</dbReference>
<dbReference type="InterPro" id="IPR011662">
    <property type="entry name" value="Secretin/TonB_short_N"/>
</dbReference>
<evidence type="ECO:0000259" key="13">
    <source>
        <dbReference type="Pfam" id="PF07660"/>
    </source>
</evidence>
<keyword evidence="2 10" id="KW-0813">Transport</keyword>
<keyword evidence="4" id="KW-0406">Ion transport</keyword>
<gene>
    <name evidence="15" type="ORF">FBD94_04945</name>
</gene>
<evidence type="ECO:0000256" key="11">
    <source>
        <dbReference type="RuleBase" id="RU003357"/>
    </source>
</evidence>
<evidence type="ECO:0000313" key="15">
    <source>
        <dbReference type="EMBL" id="TKC63698.1"/>
    </source>
</evidence>
<dbReference type="Pfam" id="PF07715">
    <property type="entry name" value="Plug"/>
    <property type="match status" value="1"/>
</dbReference>
<proteinExistence type="inferred from homology"/>
<evidence type="ECO:0000256" key="6">
    <source>
        <dbReference type="ARBA" id="ARBA00023004"/>
    </source>
</evidence>
<dbReference type="InterPro" id="IPR008969">
    <property type="entry name" value="CarboxyPept-like_regulatory"/>
</dbReference>
<keyword evidence="5 10" id="KW-0812">Transmembrane</keyword>
<evidence type="ECO:0000259" key="12">
    <source>
        <dbReference type="Pfam" id="PF00593"/>
    </source>
</evidence>
<evidence type="ECO:0000313" key="16">
    <source>
        <dbReference type="Proteomes" id="UP000309594"/>
    </source>
</evidence>
<keyword evidence="6" id="KW-0408">Iron</keyword>
<dbReference type="Pfam" id="PF13715">
    <property type="entry name" value="CarbopepD_reg_2"/>
    <property type="match status" value="1"/>
</dbReference>
<dbReference type="InterPro" id="IPR039426">
    <property type="entry name" value="TonB-dep_rcpt-like"/>
</dbReference>
<keyword evidence="9 10" id="KW-0998">Cell outer membrane</keyword>
<feature type="domain" description="TonB-dependent receptor-like beta-barrel" evidence="12">
    <location>
        <begin position="505"/>
        <end position="1079"/>
    </location>
</feature>
<evidence type="ECO:0000256" key="3">
    <source>
        <dbReference type="ARBA" id="ARBA00022452"/>
    </source>
</evidence>
<evidence type="ECO:0000256" key="1">
    <source>
        <dbReference type="ARBA" id="ARBA00004571"/>
    </source>
</evidence>
<dbReference type="GO" id="GO:0006826">
    <property type="term" value="P:iron ion transport"/>
    <property type="evidence" value="ECO:0007669"/>
    <property type="project" value="UniProtKB-KW"/>
</dbReference>
<dbReference type="Pfam" id="PF07660">
    <property type="entry name" value="STN"/>
    <property type="match status" value="1"/>
</dbReference>
<evidence type="ECO:0000259" key="14">
    <source>
        <dbReference type="Pfam" id="PF07715"/>
    </source>
</evidence>
<dbReference type="SUPFAM" id="SSF56935">
    <property type="entry name" value="Porins"/>
    <property type="match status" value="1"/>
</dbReference>
<evidence type="ECO:0000256" key="2">
    <source>
        <dbReference type="ARBA" id="ARBA00022448"/>
    </source>
</evidence>
<dbReference type="EMBL" id="SWDX01000002">
    <property type="protein sequence ID" value="TKC63698.1"/>
    <property type="molecule type" value="Genomic_DNA"/>
</dbReference>
<dbReference type="InterPro" id="IPR023997">
    <property type="entry name" value="TonB-dep_OMP_SusC/RagA_CS"/>
</dbReference>
<reference evidence="15 16" key="1">
    <citation type="submission" date="2019-04" db="EMBL/GenBank/DDBJ databases">
        <title>Pedobacter sp. RP-1-16 sp. nov., isolated from Arctic soil.</title>
        <authorList>
            <person name="Dahal R.H."/>
            <person name="Kim D.-U."/>
        </authorList>
    </citation>
    <scope>NUCLEOTIDE SEQUENCE [LARGE SCALE GENOMIC DNA]</scope>
    <source>
        <strain evidence="15 16">RP-1-16</strain>
    </source>
</reference>
<dbReference type="InterPro" id="IPR036942">
    <property type="entry name" value="Beta-barrel_TonB_sf"/>
</dbReference>
<dbReference type="Proteomes" id="UP000309594">
    <property type="component" value="Unassembled WGS sequence"/>
</dbReference>
<evidence type="ECO:0000256" key="10">
    <source>
        <dbReference type="PROSITE-ProRule" id="PRU01360"/>
    </source>
</evidence>
<comment type="caution">
    <text evidence="15">The sequence shown here is derived from an EMBL/GenBank/DDBJ whole genome shotgun (WGS) entry which is preliminary data.</text>
</comment>
<dbReference type="PROSITE" id="PS52016">
    <property type="entry name" value="TONB_DEPENDENT_REC_3"/>
    <property type="match status" value="1"/>
</dbReference>
<evidence type="ECO:0000256" key="5">
    <source>
        <dbReference type="ARBA" id="ARBA00022692"/>
    </source>
</evidence>
<name>A0A4U1GI00_9SPHI</name>
<feature type="domain" description="Secretin/TonB short N-terminal" evidence="13">
    <location>
        <begin position="76"/>
        <end position="117"/>
    </location>
</feature>
<dbReference type="InterPro" id="IPR037066">
    <property type="entry name" value="Plug_dom_sf"/>
</dbReference>
<comment type="similarity">
    <text evidence="10 11">Belongs to the TonB-dependent receptor family.</text>
</comment>
<evidence type="ECO:0000256" key="7">
    <source>
        <dbReference type="ARBA" id="ARBA00023077"/>
    </source>
</evidence>